<evidence type="ECO:0000256" key="1">
    <source>
        <dbReference type="SAM" id="SignalP"/>
    </source>
</evidence>
<dbReference type="AlphaFoldDB" id="A0A1X0JFL3"/>
<dbReference type="STRING" id="75922.BST47_27685"/>
<feature type="signal peptide" evidence="1">
    <location>
        <begin position="1"/>
        <end position="21"/>
    </location>
</feature>
<keyword evidence="3" id="KW-1185">Reference proteome</keyword>
<protein>
    <submittedName>
        <fullName evidence="2">Uncharacterized protein</fullName>
    </submittedName>
</protein>
<dbReference type="OrthoDB" id="4724261at2"/>
<dbReference type="EMBL" id="MVIM01000023">
    <property type="protein sequence ID" value="ORB61511.1"/>
    <property type="molecule type" value="Genomic_DNA"/>
</dbReference>
<evidence type="ECO:0000313" key="3">
    <source>
        <dbReference type="Proteomes" id="UP000192411"/>
    </source>
</evidence>
<organism evidence="2 3">
    <name type="scientific">Mycolicibacterium tusciae</name>
    <dbReference type="NCBI Taxonomy" id="75922"/>
    <lineage>
        <taxon>Bacteria</taxon>
        <taxon>Bacillati</taxon>
        <taxon>Actinomycetota</taxon>
        <taxon>Actinomycetes</taxon>
        <taxon>Mycobacteriales</taxon>
        <taxon>Mycobacteriaceae</taxon>
        <taxon>Mycolicibacterium</taxon>
    </lineage>
</organism>
<name>A0A1X0JFL3_9MYCO</name>
<proteinExistence type="predicted"/>
<feature type="chain" id="PRO_5039375154" evidence="1">
    <location>
        <begin position="22"/>
        <end position="165"/>
    </location>
</feature>
<dbReference type="RefSeq" id="WP_083129030.1">
    <property type="nucleotide sequence ID" value="NZ_MVIM01000023.1"/>
</dbReference>
<reference evidence="2 3" key="1">
    <citation type="submission" date="2017-02" db="EMBL/GenBank/DDBJ databases">
        <title>The new phylogeny of genus Mycobacterium.</title>
        <authorList>
            <person name="Tortoli E."/>
            <person name="Trovato A."/>
            <person name="Cirillo D.M."/>
        </authorList>
    </citation>
    <scope>NUCLEOTIDE SEQUENCE [LARGE SCALE GENOMIC DNA]</scope>
    <source>
        <strain evidence="2 3">DSM 44338</strain>
    </source>
</reference>
<sequence>MAITRAAVVAAVGIVAGSAFAVCSSPVAAATPLTDGLYRLSFAGTEPSDFDYPEPRGPYTWLLAIRSACPPAGCLATATNVGGVSTTYVFRESGGRYISSQAQGFACEGKKTAGTSTMSFSASGTSLSGELVESASPCQPISRSFTAVREGDLPSGVTVADPNSV</sequence>
<comment type="caution">
    <text evidence="2">The sequence shown here is derived from an EMBL/GenBank/DDBJ whole genome shotgun (WGS) entry which is preliminary data.</text>
</comment>
<dbReference type="eggNOG" id="ENOG50323C7">
    <property type="taxonomic scope" value="Bacteria"/>
</dbReference>
<accession>A0A1X0JFL3</accession>
<evidence type="ECO:0000313" key="2">
    <source>
        <dbReference type="EMBL" id="ORB61511.1"/>
    </source>
</evidence>
<dbReference type="Proteomes" id="UP000192411">
    <property type="component" value="Unassembled WGS sequence"/>
</dbReference>
<keyword evidence="1" id="KW-0732">Signal</keyword>
<gene>
    <name evidence="2" type="ORF">BST47_27685</name>
</gene>